<keyword evidence="6" id="KW-0411">Iron-sulfur</keyword>
<organism evidence="9 10">
    <name type="scientific">Acetobacter fallax</name>
    <dbReference type="NCBI Taxonomy" id="1737473"/>
    <lineage>
        <taxon>Bacteria</taxon>
        <taxon>Pseudomonadati</taxon>
        <taxon>Pseudomonadota</taxon>
        <taxon>Alphaproteobacteria</taxon>
        <taxon>Acetobacterales</taxon>
        <taxon>Acetobacteraceae</taxon>
        <taxon>Acetobacter</taxon>
    </lineage>
</organism>
<gene>
    <name evidence="9" type="ORF">GOB84_03225</name>
</gene>
<keyword evidence="10" id="KW-1185">Reference proteome</keyword>
<evidence type="ECO:0000256" key="1">
    <source>
        <dbReference type="ARBA" id="ARBA00022485"/>
    </source>
</evidence>
<dbReference type="PANTHER" id="PTHR33693:SF3">
    <property type="entry name" value="TYPE-5 URACIL-DNA GLYCOSYLASE"/>
    <property type="match status" value="1"/>
</dbReference>
<accession>A0ABX0K5C3</accession>
<dbReference type="RefSeq" id="WP_173576182.1">
    <property type="nucleotide sequence ID" value="NZ_WOSW01000003.1"/>
</dbReference>
<dbReference type="Pfam" id="PF03167">
    <property type="entry name" value="UDG"/>
    <property type="match status" value="1"/>
</dbReference>
<evidence type="ECO:0000256" key="4">
    <source>
        <dbReference type="ARBA" id="ARBA00022801"/>
    </source>
</evidence>
<dbReference type="Gene3D" id="3.40.470.10">
    <property type="entry name" value="Uracil-DNA glycosylase-like domain"/>
    <property type="match status" value="1"/>
</dbReference>
<evidence type="ECO:0000256" key="5">
    <source>
        <dbReference type="ARBA" id="ARBA00023004"/>
    </source>
</evidence>
<keyword evidence="2" id="KW-0479">Metal-binding</keyword>
<comment type="caution">
    <text evidence="9">The sequence shown here is derived from an EMBL/GenBank/DDBJ whole genome shotgun (WGS) entry which is preliminary data.</text>
</comment>
<feature type="domain" description="Uracil-DNA glycosylase-like" evidence="8">
    <location>
        <begin position="47"/>
        <end position="214"/>
    </location>
</feature>
<name>A0ABX0K5C3_9PROT</name>
<evidence type="ECO:0000256" key="2">
    <source>
        <dbReference type="ARBA" id="ARBA00022723"/>
    </source>
</evidence>
<evidence type="ECO:0000256" key="7">
    <source>
        <dbReference type="ARBA" id="ARBA00023204"/>
    </source>
</evidence>
<evidence type="ECO:0000313" key="9">
    <source>
        <dbReference type="EMBL" id="NHO31585.1"/>
    </source>
</evidence>
<dbReference type="SMART" id="SM00987">
    <property type="entry name" value="UreE_C"/>
    <property type="match status" value="1"/>
</dbReference>
<sequence>MNSGYTPIIDAPRAREPAADCALCPRLATHRETGRVADPEGWYTPVPSLGSRGAPLLIVSPGPGGSRVHAASRPFVDEHAATFLYESLYAAGLAETPHGLATHNLPEPTRYRIVCATRCGAPGHLPQPSEIIACNQFLKSEVQTMPNLRVVLALGVLAHNATIAACGVPFSRTGFHHGRITSMPDGLRIADTYHPSRHNIENGLVTPEAFRKLIGEIIAELN</sequence>
<reference evidence="9 10" key="1">
    <citation type="journal article" date="2020" name="Int. J. Syst. Evol. Microbiol.">
        <title>Novel acetic acid bacteria from cider fermentations: Acetobacter conturbans sp. nov. and Acetobacter fallax sp. nov.</title>
        <authorList>
            <person name="Sombolestani A.S."/>
            <person name="Cleenwerck I."/>
            <person name="Cnockaert M."/>
            <person name="Borremans W."/>
            <person name="Wieme A.D."/>
            <person name="De Vuyst L."/>
            <person name="Vandamme P."/>
        </authorList>
    </citation>
    <scope>NUCLEOTIDE SEQUENCE [LARGE SCALE GENOMIC DNA]</scope>
    <source>
        <strain evidence="9 10">LMG 1637</strain>
    </source>
</reference>
<evidence type="ECO:0000259" key="8">
    <source>
        <dbReference type="SMART" id="SM00986"/>
    </source>
</evidence>
<dbReference type="SUPFAM" id="SSF52141">
    <property type="entry name" value="Uracil-DNA glycosylase-like"/>
    <property type="match status" value="1"/>
</dbReference>
<keyword evidence="7" id="KW-0234">DNA repair</keyword>
<keyword evidence="1" id="KW-0004">4Fe-4S</keyword>
<dbReference type="SMART" id="SM00986">
    <property type="entry name" value="UDG"/>
    <property type="match status" value="1"/>
</dbReference>
<dbReference type="Proteomes" id="UP000615326">
    <property type="component" value="Unassembled WGS sequence"/>
</dbReference>
<keyword evidence="3" id="KW-0227">DNA damage</keyword>
<evidence type="ECO:0000256" key="6">
    <source>
        <dbReference type="ARBA" id="ARBA00023014"/>
    </source>
</evidence>
<evidence type="ECO:0000256" key="3">
    <source>
        <dbReference type="ARBA" id="ARBA00022763"/>
    </source>
</evidence>
<dbReference type="EMBL" id="WOSW01000003">
    <property type="protein sequence ID" value="NHO31585.1"/>
    <property type="molecule type" value="Genomic_DNA"/>
</dbReference>
<dbReference type="PANTHER" id="PTHR33693">
    <property type="entry name" value="TYPE-5 URACIL-DNA GLYCOSYLASE"/>
    <property type="match status" value="1"/>
</dbReference>
<dbReference type="InterPro" id="IPR051536">
    <property type="entry name" value="UDG_Type-4/5"/>
</dbReference>
<keyword evidence="5" id="KW-0408">Iron</keyword>
<proteinExistence type="predicted"/>
<protein>
    <submittedName>
        <fullName evidence="9">Uracil-DNA glycosylase</fullName>
    </submittedName>
</protein>
<evidence type="ECO:0000313" key="10">
    <source>
        <dbReference type="Proteomes" id="UP000615326"/>
    </source>
</evidence>
<keyword evidence="4" id="KW-0378">Hydrolase</keyword>
<dbReference type="InterPro" id="IPR005122">
    <property type="entry name" value="Uracil-DNA_glycosylase-like"/>
</dbReference>
<dbReference type="InterPro" id="IPR036895">
    <property type="entry name" value="Uracil-DNA_glycosylase-like_sf"/>
</dbReference>